<evidence type="ECO:0000313" key="2">
    <source>
        <dbReference type="RefSeq" id="XP_025414532.1"/>
    </source>
</evidence>
<dbReference type="GeneID" id="112686468"/>
<dbReference type="RefSeq" id="XP_025414532.1">
    <property type="nucleotide sequence ID" value="XM_025558747.1"/>
</dbReference>
<name>A0A8B8FUP2_9HEMI</name>
<keyword evidence="1" id="KW-1185">Reference proteome</keyword>
<organism evidence="1 2">
    <name type="scientific">Sipha flava</name>
    <name type="common">yellow sugarcane aphid</name>
    <dbReference type="NCBI Taxonomy" id="143950"/>
    <lineage>
        <taxon>Eukaryota</taxon>
        <taxon>Metazoa</taxon>
        <taxon>Ecdysozoa</taxon>
        <taxon>Arthropoda</taxon>
        <taxon>Hexapoda</taxon>
        <taxon>Insecta</taxon>
        <taxon>Pterygota</taxon>
        <taxon>Neoptera</taxon>
        <taxon>Paraneoptera</taxon>
        <taxon>Hemiptera</taxon>
        <taxon>Sternorrhyncha</taxon>
        <taxon>Aphidomorpha</taxon>
        <taxon>Aphidoidea</taxon>
        <taxon>Aphididae</taxon>
        <taxon>Sipha</taxon>
    </lineage>
</organism>
<evidence type="ECO:0000313" key="1">
    <source>
        <dbReference type="Proteomes" id="UP000694846"/>
    </source>
</evidence>
<sequence length="139" mass="15668">MATWTPESAEAVAAVNMLRDNIHLAGTVNRGTWYYPPTVLDENGRLWGNYDDHFDRVIKNRKLVRYLYRSLQPDAPVPLLLGRAGHLATVKEFATNMMTYYRPLLTSVNVLCSHLGAQAVFLVAEADILYKIASTMSRP</sequence>
<reference evidence="2" key="1">
    <citation type="submission" date="2025-08" db="UniProtKB">
        <authorList>
            <consortium name="RefSeq"/>
        </authorList>
    </citation>
    <scope>IDENTIFICATION</scope>
    <source>
        <tissue evidence="2">Whole body</tissue>
    </source>
</reference>
<accession>A0A8B8FUP2</accession>
<dbReference type="OrthoDB" id="6613682at2759"/>
<protein>
    <submittedName>
        <fullName evidence="2">Uncharacterized protein LOC112686468</fullName>
    </submittedName>
</protein>
<gene>
    <name evidence="2" type="primary">LOC112686468</name>
</gene>
<proteinExistence type="predicted"/>
<dbReference type="Proteomes" id="UP000694846">
    <property type="component" value="Unplaced"/>
</dbReference>
<dbReference type="AlphaFoldDB" id="A0A8B8FUP2"/>